<evidence type="ECO:0000256" key="5">
    <source>
        <dbReference type="ARBA" id="ARBA00014962"/>
    </source>
</evidence>
<evidence type="ECO:0000256" key="3">
    <source>
        <dbReference type="ARBA" id="ARBA00006742"/>
    </source>
</evidence>
<sequence>MLDILAAGSAAAGPPAWTSLLPVVGMVAIFWFLIIRPQMRQQKAHREKIAGVSKGDQVVTSGGIVGKVLRVDDNYADVEIAPGVKVKVVKSTIGDIIPAGGMPAND</sequence>
<comment type="subunit">
    <text evidence="4">Part of the SecDF-YidC-YajC translocase complex. The SecDF-YidC-YajC translocase forms a supercomplex with SecYEG, called the holo-translocon (HTL).</text>
</comment>
<dbReference type="PRINTS" id="PR01853">
    <property type="entry name" value="YAJCTRNLCASE"/>
</dbReference>
<gene>
    <name evidence="14" type="primary">yajC</name>
    <name evidence="14" type="ORF">GRI97_06605</name>
</gene>
<keyword evidence="15" id="KW-1185">Reference proteome</keyword>
<dbReference type="NCBIfam" id="TIGR00739">
    <property type="entry name" value="yajC"/>
    <property type="match status" value="1"/>
</dbReference>
<dbReference type="Gene3D" id="2.40.10.340">
    <property type="entry name" value="Rod shape-determining protein MreC, domain 1"/>
    <property type="match status" value="1"/>
</dbReference>
<protein>
    <recommendedName>
        <fullName evidence="5">Sec translocon accessory complex subunit YajC</fullName>
    </recommendedName>
</protein>
<keyword evidence="10 13" id="KW-1133">Transmembrane helix</keyword>
<feature type="transmembrane region" description="Helical" evidence="13">
    <location>
        <begin position="16"/>
        <end position="35"/>
    </location>
</feature>
<proteinExistence type="inferred from homology"/>
<name>A0A6I4TR30_9SPHN</name>
<evidence type="ECO:0000256" key="11">
    <source>
        <dbReference type="ARBA" id="ARBA00023010"/>
    </source>
</evidence>
<dbReference type="Proteomes" id="UP000469430">
    <property type="component" value="Unassembled WGS sequence"/>
</dbReference>
<comment type="function">
    <text evidence="1">The SecYEG-SecDF-YajC-YidC holo-translocon (HTL) protein secretase/insertase is a supercomplex required for protein secretion, insertion of proteins into membranes, and assembly of membrane protein complexes. While the SecYEG complex is essential for assembly of a number of proteins and complexes, the SecDF-YajC-YidC subcomplex facilitates these functions.</text>
</comment>
<evidence type="ECO:0000256" key="4">
    <source>
        <dbReference type="ARBA" id="ARBA00011718"/>
    </source>
</evidence>
<dbReference type="RefSeq" id="WP_161390271.1">
    <property type="nucleotide sequence ID" value="NZ_JBHSCP010000001.1"/>
</dbReference>
<keyword evidence="12 13" id="KW-0472">Membrane</keyword>
<dbReference type="AlphaFoldDB" id="A0A6I4TR30"/>
<keyword evidence="6" id="KW-0813">Transport</keyword>
<dbReference type="InterPro" id="IPR003849">
    <property type="entry name" value="Preprotein_translocase_YajC"/>
</dbReference>
<dbReference type="PANTHER" id="PTHR33909:SF1">
    <property type="entry name" value="SEC TRANSLOCON ACCESSORY COMPLEX SUBUNIT YAJC"/>
    <property type="match status" value="1"/>
</dbReference>
<evidence type="ECO:0000313" key="15">
    <source>
        <dbReference type="Proteomes" id="UP000469430"/>
    </source>
</evidence>
<evidence type="ECO:0000256" key="10">
    <source>
        <dbReference type="ARBA" id="ARBA00022989"/>
    </source>
</evidence>
<evidence type="ECO:0000256" key="1">
    <source>
        <dbReference type="ARBA" id="ARBA00002061"/>
    </source>
</evidence>
<keyword evidence="7" id="KW-1003">Cell membrane</keyword>
<keyword evidence="11" id="KW-0811">Translocation</keyword>
<evidence type="ECO:0000256" key="12">
    <source>
        <dbReference type="ARBA" id="ARBA00023136"/>
    </source>
</evidence>
<dbReference type="SMART" id="SM01323">
    <property type="entry name" value="YajC"/>
    <property type="match status" value="1"/>
</dbReference>
<accession>A0A6I4TR30</accession>
<dbReference type="Pfam" id="PF02699">
    <property type="entry name" value="YajC"/>
    <property type="match status" value="1"/>
</dbReference>
<evidence type="ECO:0000256" key="8">
    <source>
        <dbReference type="ARBA" id="ARBA00022692"/>
    </source>
</evidence>
<keyword evidence="8 13" id="KW-0812">Transmembrane</keyword>
<dbReference type="GO" id="GO:0005886">
    <property type="term" value="C:plasma membrane"/>
    <property type="evidence" value="ECO:0007669"/>
    <property type="project" value="UniProtKB-SubCell"/>
</dbReference>
<comment type="subcellular location">
    <subcellularLocation>
        <location evidence="2">Cell membrane</location>
        <topology evidence="2">Single-pass membrane protein</topology>
    </subcellularLocation>
</comment>
<evidence type="ECO:0000256" key="9">
    <source>
        <dbReference type="ARBA" id="ARBA00022927"/>
    </source>
</evidence>
<evidence type="ECO:0000256" key="6">
    <source>
        <dbReference type="ARBA" id="ARBA00022448"/>
    </source>
</evidence>
<keyword evidence="9" id="KW-0653">Protein transport</keyword>
<evidence type="ECO:0000256" key="7">
    <source>
        <dbReference type="ARBA" id="ARBA00022475"/>
    </source>
</evidence>
<comment type="caution">
    <text evidence="14">The sequence shown here is derived from an EMBL/GenBank/DDBJ whole genome shotgun (WGS) entry which is preliminary data.</text>
</comment>
<dbReference type="OrthoDB" id="9811406at2"/>
<dbReference type="InterPro" id="IPR042177">
    <property type="entry name" value="Cell/Rod_1"/>
</dbReference>
<dbReference type="GO" id="GO:0015031">
    <property type="term" value="P:protein transport"/>
    <property type="evidence" value="ECO:0007669"/>
    <property type="project" value="UniProtKB-KW"/>
</dbReference>
<dbReference type="EMBL" id="WTYJ01000001">
    <property type="protein sequence ID" value="MXO98655.1"/>
    <property type="molecule type" value="Genomic_DNA"/>
</dbReference>
<evidence type="ECO:0000313" key="14">
    <source>
        <dbReference type="EMBL" id="MXO98655.1"/>
    </source>
</evidence>
<dbReference type="PANTHER" id="PTHR33909">
    <property type="entry name" value="SEC TRANSLOCON ACCESSORY COMPLEX SUBUNIT YAJC"/>
    <property type="match status" value="1"/>
</dbReference>
<evidence type="ECO:0000256" key="13">
    <source>
        <dbReference type="SAM" id="Phobius"/>
    </source>
</evidence>
<evidence type="ECO:0000256" key="2">
    <source>
        <dbReference type="ARBA" id="ARBA00004162"/>
    </source>
</evidence>
<organism evidence="14 15">
    <name type="scientific">Croceibacterium xixiisoli</name>
    <dbReference type="NCBI Taxonomy" id="1476466"/>
    <lineage>
        <taxon>Bacteria</taxon>
        <taxon>Pseudomonadati</taxon>
        <taxon>Pseudomonadota</taxon>
        <taxon>Alphaproteobacteria</taxon>
        <taxon>Sphingomonadales</taxon>
        <taxon>Erythrobacteraceae</taxon>
        <taxon>Croceibacterium</taxon>
    </lineage>
</organism>
<comment type="similarity">
    <text evidence="3">Belongs to the YajC family.</text>
</comment>
<reference evidence="14 15" key="1">
    <citation type="submission" date="2019-12" db="EMBL/GenBank/DDBJ databases">
        <title>Genomic-based taxomic classification of the family Erythrobacteraceae.</title>
        <authorList>
            <person name="Xu L."/>
        </authorList>
    </citation>
    <scope>NUCLEOTIDE SEQUENCE [LARGE SCALE GENOMIC DNA]</scope>
    <source>
        <strain evidence="14 15">S36</strain>
    </source>
</reference>